<evidence type="ECO:0000313" key="14">
    <source>
        <dbReference type="Proteomes" id="UP001438953"/>
    </source>
</evidence>
<dbReference type="InterPro" id="IPR011014">
    <property type="entry name" value="MscS_channel_TM-2"/>
</dbReference>
<evidence type="ECO:0000256" key="3">
    <source>
        <dbReference type="ARBA" id="ARBA00022475"/>
    </source>
</evidence>
<dbReference type="SUPFAM" id="SSF82689">
    <property type="entry name" value="Mechanosensitive channel protein MscS (YggB), C-terminal domain"/>
    <property type="match status" value="1"/>
</dbReference>
<keyword evidence="3" id="KW-1003">Cell membrane</keyword>
<feature type="transmembrane region" description="Helical" evidence="8">
    <location>
        <begin position="413"/>
        <end position="437"/>
    </location>
</feature>
<feature type="transmembrane region" description="Helical" evidence="8">
    <location>
        <begin position="571"/>
        <end position="594"/>
    </location>
</feature>
<comment type="similarity">
    <text evidence="2">Belongs to the MscS (TC 1.A.23) family.</text>
</comment>
<dbReference type="Pfam" id="PF12607">
    <property type="entry name" value="DUF3772"/>
    <property type="match status" value="1"/>
</dbReference>
<dbReference type="Gene3D" id="3.30.70.100">
    <property type="match status" value="1"/>
</dbReference>
<keyword evidence="5 8" id="KW-1133">Transmembrane helix</keyword>
<dbReference type="Pfam" id="PF00924">
    <property type="entry name" value="MS_channel_2nd"/>
    <property type="match status" value="1"/>
</dbReference>
<reference evidence="13 14" key="2">
    <citation type="submission" date="2024-06" db="EMBL/GenBank/DDBJ databases">
        <title>Thioclava kandeliae sp. nov. from a rhizosphere soil sample of Kandelia candel in a mangrove.</title>
        <authorList>
            <person name="Mu T."/>
        </authorList>
    </citation>
    <scope>NUCLEOTIDE SEQUENCE [LARGE SCALE GENOMIC DNA]</scope>
    <source>
        <strain evidence="13 14">CPCC 100088</strain>
    </source>
</reference>
<feature type="domain" description="Mechanosensitive ion channel MscS" evidence="10">
    <location>
        <begin position="616"/>
        <end position="683"/>
    </location>
</feature>
<feature type="compositionally biased region" description="Basic and acidic residues" evidence="7">
    <location>
        <begin position="794"/>
        <end position="807"/>
    </location>
</feature>
<feature type="transmembrane region" description="Helical" evidence="8">
    <location>
        <begin position="443"/>
        <end position="470"/>
    </location>
</feature>
<evidence type="ECO:0000256" key="5">
    <source>
        <dbReference type="ARBA" id="ARBA00022989"/>
    </source>
</evidence>
<dbReference type="InterPro" id="IPR006685">
    <property type="entry name" value="MscS_channel_2nd"/>
</dbReference>
<dbReference type="SUPFAM" id="SSF82861">
    <property type="entry name" value="Mechanosensitive channel protein MscS (YggB), transmembrane region"/>
    <property type="match status" value="1"/>
</dbReference>
<dbReference type="Gene3D" id="1.10.287.1260">
    <property type="match status" value="1"/>
</dbReference>
<dbReference type="PROSITE" id="PS51257">
    <property type="entry name" value="PROKAR_LIPOPROTEIN"/>
    <property type="match status" value="1"/>
</dbReference>
<accession>A0ABV1SF03</accession>
<evidence type="ECO:0000259" key="11">
    <source>
        <dbReference type="Pfam" id="PF12607"/>
    </source>
</evidence>
<dbReference type="InterPro" id="IPR049278">
    <property type="entry name" value="MS_channel_C"/>
</dbReference>
<name>A0ABV1SF03_9RHOB</name>
<feature type="transmembrane region" description="Helical" evidence="8">
    <location>
        <begin position="482"/>
        <end position="505"/>
    </location>
</feature>
<evidence type="ECO:0000259" key="10">
    <source>
        <dbReference type="Pfam" id="PF00924"/>
    </source>
</evidence>
<feature type="transmembrane region" description="Helical" evidence="8">
    <location>
        <begin position="239"/>
        <end position="264"/>
    </location>
</feature>
<protein>
    <submittedName>
        <fullName evidence="13">DUF3772 domain-containing protein</fullName>
    </submittedName>
</protein>
<evidence type="ECO:0000256" key="4">
    <source>
        <dbReference type="ARBA" id="ARBA00022692"/>
    </source>
</evidence>
<keyword evidence="9" id="KW-0732">Signal</keyword>
<feature type="domain" description="Mechanosensitive ion channel MscS C-terminal" evidence="12">
    <location>
        <begin position="693"/>
        <end position="773"/>
    </location>
</feature>
<dbReference type="InterPro" id="IPR011066">
    <property type="entry name" value="MscS_channel_C_sf"/>
</dbReference>
<feature type="signal peptide" evidence="9">
    <location>
        <begin position="1"/>
        <end position="23"/>
    </location>
</feature>
<dbReference type="InterPro" id="IPR022249">
    <property type="entry name" value="DUF3772"/>
</dbReference>
<evidence type="ECO:0000256" key="7">
    <source>
        <dbReference type="SAM" id="MobiDB-lite"/>
    </source>
</evidence>
<feature type="transmembrane region" description="Helical" evidence="8">
    <location>
        <begin position="600"/>
        <end position="629"/>
    </location>
</feature>
<reference evidence="13 14" key="1">
    <citation type="submission" date="2024-01" db="EMBL/GenBank/DDBJ databases">
        <authorList>
            <person name="Deng Y."/>
            <person name="Su J."/>
        </authorList>
    </citation>
    <scope>NUCLEOTIDE SEQUENCE [LARGE SCALE GENOMIC DNA]</scope>
    <source>
        <strain evidence="13 14">CPCC 100088</strain>
    </source>
</reference>
<gene>
    <name evidence="13" type="ORF">VSX56_06845</name>
</gene>
<dbReference type="SUPFAM" id="SSF50182">
    <property type="entry name" value="Sm-like ribonucleoproteins"/>
    <property type="match status" value="1"/>
</dbReference>
<evidence type="ECO:0000256" key="9">
    <source>
        <dbReference type="SAM" id="SignalP"/>
    </source>
</evidence>
<evidence type="ECO:0000256" key="6">
    <source>
        <dbReference type="ARBA" id="ARBA00023136"/>
    </source>
</evidence>
<evidence type="ECO:0000259" key="12">
    <source>
        <dbReference type="Pfam" id="PF21082"/>
    </source>
</evidence>
<dbReference type="InterPro" id="IPR052702">
    <property type="entry name" value="MscS-like_channel"/>
</dbReference>
<feature type="compositionally biased region" description="Acidic residues" evidence="7">
    <location>
        <begin position="831"/>
        <end position="840"/>
    </location>
</feature>
<dbReference type="InterPro" id="IPR010920">
    <property type="entry name" value="LSM_dom_sf"/>
</dbReference>
<dbReference type="Pfam" id="PF21082">
    <property type="entry name" value="MS_channel_3rd"/>
    <property type="match status" value="1"/>
</dbReference>
<feature type="transmembrane region" description="Helical" evidence="8">
    <location>
        <begin position="525"/>
        <end position="550"/>
    </location>
</feature>
<proteinExistence type="inferred from homology"/>
<keyword evidence="6 8" id="KW-0472">Membrane</keyword>
<evidence type="ECO:0000256" key="8">
    <source>
        <dbReference type="SAM" id="Phobius"/>
    </source>
</evidence>
<dbReference type="Gene3D" id="2.30.30.60">
    <property type="match status" value="1"/>
</dbReference>
<comment type="subcellular location">
    <subcellularLocation>
        <location evidence="1">Cell membrane</location>
        <topology evidence="1">Multi-pass membrane protein</topology>
    </subcellularLocation>
</comment>
<feature type="transmembrane region" description="Helical" evidence="8">
    <location>
        <begin position="201"/>
        <end position="218"/>
    </location>
</feature>
<evidence type="ECO:0000256" key="1">
    <source>
        <dbReference type="ARBA" id="ARBA00004651"/>
    </source>
</evidence>
<evidence type="ECO:0000313" key="13">
    <source>
        <dbReference type="EMBL" id="MER5171492.1"/>
    </source>
</evidence>
<dbReference type="PANTHER" id="PTHR30347">
    <property type="entry name" value="POTASSIUM CHANNEL RELATED"/>
    <property type="match status" value="1"/>
</dbReference>
<feature type="transmembrane region" description="Helical" evidence="8">
    <location>
        <begin position="370"/>
        <end position="393"/>
    </location>
</feature>
<dbReference type="RefSeq" id="WP_350935867.1">
    <property type="nucleotide sequence ID" value="NZ_JAYWLC010000004.1"/>
</dbReference>
<dbReference type="Proteomes" id="UP001438953">
    <property type="component" value="Unassembled WGS sequence"/>
</dbReference>
<keyword evidence="4 8" id="KW-0812">Transmembrane</keyword>
<dbReference type="InterPro" id="IPR023408">
    <property type="entry name" value="MscS_beta-dom_sf"/>
</dbReference>
<feature type="domain" description="DUF3772" evidence="11">
    <location>
        <begin position="126"/>
        <end position="183"/>
    </location>
</feature>
<feature type="transmembrane region" description="Helical" evidence="8">
    <location>
        <begin position="276"/>
        <end position="296"/>
    </location>
</feature>
<feature type="region of interest" description="Disordered" evidence="7">
    <location>
        <begin position="794"/>
        <end position="840"/>
    </location>
</feature>
<dbReference type="PANTHER" id="PTHR30347:SF1">
    <property type="entry name" value="MECHANOSENSITIVE CHANNEL MSCK"/>
    <property type="match status" value="1"/>
</dbReference>
<sequence>MISSLLRAVATVFFLMVAGMACAQDQTTPDYKSWEKQAASAQALLDKEQAQVGDRELEDLRASLVTWRDKFTAARDTNSGQIKTIRDQIDALGPAPAEGETEDEAIAKRRSDLNDQLSKLQAPSITATEAATRADGLIRSIDSELRTRSTDKLLRLSPSPLNPVNWGSALSLAGTLTGALYDESVTQLESTTRFEQLRENGPVIGGLVLVALVLLGRGRRWMEDLSQWLLDRSSMRARMLIEMIVSIGQILVPLGGIVLLLLALQYSGLFGATWQQFLRVLAGVATVTLFSAWLAGRLFPWNDRQASPFNLLSERRAEGRLLVVSMGFLQAMWDPFGRWVVDQSMVLTRAEISSATADAASSAATQMDGALASLTLPLQILAGLALFRTGAILRRHVRNDDRQSADRAFGDGIVKLVGNAVILVAVMGPVLGAIGYINAANQLIWPMIKSLFLAGLVLVLQRFFAELYVVVTKREDDGRDSLVPILAGFLLVLAALPVLALNWGARVEDLMELWTTFRNGFDMGGVRISPSIFMVLAIVFSIGYVITRGVQAALRSTILPKTKIDKGGQNAILSGIGYLGIFLAALVAISSAGIDLSSLAIVAGALSVGVGFGLQTIVQNFVSGIILLIERPISEGDWIEVGTQMGVVKAISVRSTRIETFDRTEVIVPNADLISGQVTNWTRGNMTGRLIVPLGVAYGTDTRKIEKILLEIAEDQPTVMMDPAPNVVFMGFGADSLNFEIRVILSDVNFKLRVMSEINHQIAARFAREGIEIPFAQRDIWLRNPEALSGRYEDRPARWRDTDDEGHRRKAGDLAQAEKPRPLGTPQPGEGMEDPGGDGR</sequence>
<comment type="caution">
    <text evidence="13">The sequence shown here is derived from an EMBL/GenBank/DDBJ whole genome shotgun (WGS) entry which is preliminary data.</text>
</comment>
<feature type="chain" id="PRO_5046003502" evidence="9">
    <location>
        <begin position="24"/>
        <end position="840"/>
    </location>
</feature>
<organism evidence="13 14">
    <name type="scientific">Thioclava kandeliae</name>
    <dbReference type="NCBI Taxonomy" id="3070818"/>
    <lineage>
        <taxon>Bacteria</taxon>
        <taxon>Pseudomonadati</taxon>
        <taxon>Pseudomonadota</taxon>
        <taxon>Alphaproteobacteria</taxon>
        <taxon>Rhodobacterales</taxon>
        <taxon>Paracoccaceae</taxon>
        <taxon>Thioclava</taxon>
    </lineage>
</organism>
<evidence type="ECO:0000256" key="2">
    <source>
        <dbReference type="ARBA" id="ARBA00008017"/>
    </source>
</evidence>
<dbReference type="EMBL" id="JAYWLC010000004">
    <property type="protein sequence ID" value="MER5171492.1"/>
    <property type="molecule type" value="Genomic_DNA"/>
</dbReference>
<keyword evidence="14" id="KW-1185">Reference proteome</keyword>